<dbReference type="AlphaFoldDB" id="A0A2W4CJJ6"/>
<evidence type="ECO:0000313" key="5">
    <source>
        <dbReference type="Proteomes" id="UP000248925"/>
    </source>
</evidence>
<dbReference type="PROSITE" id="PS00893">
    <property type="entry name" value="NUDIX_BOX"/>
    <property type="match status" value="1"/>
</dbReference>
<feature type="domain" description="Nudix hydrolase" evidence="3">
    <location>
        <begin position="8"/>
        <end position="140"/>
    </location>
</feature>
<sequence>MGKPGIDFPGLGTGLAILRDGKLLLYKRLKAPEAGYWNIVGGKVDHMEPAETAARREAEEETGLTVGHVELLCTTEQIIAADNQHWISLIYLTSEFSGQPRLAEPDKLSEFGWFGPHDLPSPLSAFTRAAIAHLSEDEFY</sequence>
<name>A0A2W4CJJ6_9HYPH</name>
<organism evidence="4 5">
    <name type="scientific">Rhizobium tubonense</name>
    <dbReference type="NCBI Taxonomy" id="484088"/>
    <lineage>
        <taxon>Bacteria</taxon>
        <taxon>Pseudomonadati</taxon>
        <taxon>Pseudomonadota</taxon>
        <taxon>Alphaproteobacteria</taxon>
        <taxon>Hyphomicrobiales</taxon>
        <taxon>Rhizobiaceae</taxon>
        <taxon>Rhizobium/Agrobacterium group</taxon>
        <taxon>Rhizobium</taxon>
    </lineage>
</organism>
<protein>
    <submittedName>
        <fullName evidence="4">DNA mismatch repair protein MutT</fullName>
    </submittedName>
</protein>
<proteinExistence type="predicted"/>
<keyword evidence="2" id="KW-0378">Hydrolase</keyword>
<dbReference type="EMBL" id="PCDP01000036">
    <property type="protein sequence ID" value="PZM13167.1"/>
    <property type="molecule type" value="Genomic_DNA"/>
</dbReference>
<dbReference type="GO" id="GO:0016787">
    <property type="term" value="F:hydrolase activity"/>
    <property type="evidence" value="ECO:0007669"/>
    <property type="project" value="UniProtKB-KW"/>
</dbReference>
<dbReference type="SUPFAM" id="SSF55811">
    <property type="entry name" value="Nudix"/>
    <property type="match status" value="1"/>
</dbReference>
<dbReference type="Proteomes" id="UP000248925">
    <property type="component" value="Unassembled WGS sequence"/>
</dbReference>
<dbReference type="OrthoDB" id="9761969at2"/>
<dbReference type="Pfam" id="PF00293">
    <property type="entry name" value="NUDIX"/>
    <property type="match status" value="1"/>
</dbReference>
<comment type="cofactor">
    <cofactor evidence="1">
        <name>Mg(2+)</name>
        <dbReference type="ChEBI" id="CHEBI:18420"/>
    </cofactor>
</comment>
<dbReference type="PANTHER" id="PTHR43046">
    <property type="entry name" value="GDP-MANNOSE MANNOSYL HYDROLASE"/>
    <property type="match status" value="1"/>
</dbReference>
<dbReference type="InterPro" id="IPR000086">
    <property type="entry name" value="NUDIX_hydrolase_dom"/>
</dbReference>
<dbReference type="PROSITE" id="PS51462">
    <property type="entry name" value="NUDIX"/>
    <property type="match status" value="1"/>
</dbReference>
<gene>
    <name evidence="4" type="ORF">CPY51_16835</name>
</gene>
<reference evidence="4 5" key="1">
    <citation type="journal article" date="2018" name="Sci. Rep.">
        <title>Rhizobium tumorigenes sp. nov., a novel plant tumorigenic bacterium isolated from cane gall tumors on thornless blackberry.</title>
        <authorList>
            <person name="Kuzmanovi N."/>
            <person name="Smalla K."/>
            <person name="Gronow S."/>
            <person name="PuBawska J."/>
        </authorList>
    </citation>
    <scope>NUCLEOTIDE SEQUENCE [LARGE SCALE GENOMIC DNA]</scope>
    <source>
        <strain evidence="4 5">CCBAU 85046</strain>
    </source>
</reference>
<dbReference type="InterPro" id="IPR015797">
    <property type="entry name" value="NUDIX_hydrolase-like_dom_sf"/>
</dbReference>
<evidence type="ECO:0000259" key="3">
    <source>
        <dbReference type="PROSITE" id="PS51462"/>
    </source>
</evidence>
<evidence type="ECO:0000313" key="4">
    <source>
        <dbReference type="EMBL" id="PZM13167.1"/>
    </source>
</evidence>
<evidence type="ECO:0000256" key="2">
    <source>
        <dbReference type="ARBA" id="ARBA00022801"/>
    </source>
</evidence>
<evidence type="ECO:0000256" key="1">
    <source>
        <dbReference type="ARBA" id="ARBA00001946"/>
    </source>
</evidence>
<dbReference type="Gene3D" id="3.90.79.10">
    <property type="entry name" value="Nucleoside Triphosphate Pyrophosphohydrolase"/>
    <property type="match status" value="1"/>
</dbReference>
<keyword evidence="5" id="KW-1185">Reference proteome</keyword>
<dbReference type="RefSeq" id="WP_111161362.1">
    <property type="nucleotide sequence ID" value="NZ_PCDP01000036.1"/>
</dbReference>
<dbReference type="PANTHER" id="PTHR43046:SF14">
    <property type="entry name" value="MUTT_NUDIX FAMILY PROTEIN"/>
    <property type="match status" value="1"/>
</dbReference>
<accession>A0A2W4CJJ6</accession>
<comment type="caution">
    <text evidence="4">The sequence shown here is derived from an EMBL/GenBank/DDBJ whole genome shotgun (WGS) entry which is preliminary data.</text>
</comment>
<dbReference type="InterPro" id="IPR020084">
    <property type="entry name" value="NUDIX_hydrolase_CS"/>
</dbReference>